<keyword evidence="3" id="KW-1185">Reference proteome</keyword>
<reference evidence="2" key="1">
    <citation type="submission" date="2021-01" db="EMBL/GenBank/DDBJ databases">
        <title>Whole genome shotgun sequence of Planotetraspora thailandica NBRC 104271.</title>
        <authorList>
            <person name="Komaki H."/>
            <person name="Tamura T."/>
        </authorList>
    </citation>
    <scope>NUCLEOTIDE SEQUENCE</scope>
    <source>
        <strain evidence="2">NBRC 104271</strain>
    </source>
</reference>
<evidence type="ECO:0000313" key="3">
    <source>
        <dbReference type="Proteomes" id="UP000605992"/>
    </source>
</evidence>
<accession>A0A8J3V1A0</accession>
<sequence length="320" mass="35300">MGVPVLPLLLTGLAAVMQRNVHPVDVLVTILLAIVVFSIAKAVIGAMYRNRAIPLFFLDAWQDGWRYAAASARLRKPMAEAAASRRSMVFMGKQIRGRLVWMSWHQWTETHTVRVHRNDRWEDKEETVTFNSTEFFVALPAGTPDVAVTSRTALGGRLRPVRGLGTGDPDFDRAFHVHPQDDPAALGLLSAPLRHAMLAGTLSTWWRIEGAALVLTYNYEGGPGLAGLDSVNSTATTASMMAAVLDQEGASSGVPPGLLDESRMLSAPGYDSPHPMRPVTAKQRARLQHLKRLSEAFVALRIFMIFAWIVCFVLTAWLYR</sequence>
<evidence type="ECO:0000256" key="1">
    <source>
        <dbReference type="SAM" id="Phobius"/>
    </source>
</evidence>
<feature type="transmembrane region" description="Helical" evidence="1">
    <location>
        <begin position="28"/>
        <end position="48"/>
    </location>
</feature>
<keyword evidence="1" id="KW-1133">Transmembrane helix</keyword>
<protein>
    <submittedName>
        <fullName evidence="2">Uncharacterized protein</fullName>
    </submittedName>
</protein>
<name>A0A8J3V1A0_9ACTN</name>
<gene>
    <name evidence="2" type="ORF">Pth03_33570</name>
</gene>
<feature type="transmembrane region" description="Helical" evidence="1">
    <location>
        <begin position="296"/>
        <end position="319"/>
    </location>
</feature>
<dbReference type="AlphaFoldDB" id="A0A8J3V1A0"/>
<proteinExistence type="predicted"/>
<comment type="caution">
    <text evidence="2">The sequence shown here is derived from an EMBL/GenBank/DDBJ whole genome shotgun (WGS) entry which is preliminary data.</text>
</comment>
<organism evidence="2 3">
    <name type="scientific">Planotetraspora thailandica</name>
    <dbReference type="NCBI Taxonomy" id="487172"/>
    <lineage>
        <taxon>Bacteria</taxon>
        <taxon>Bacillati</taxon>
        <taxon>Actinomycetota</taxon>
        <taxon>Actinomycetes</taxon>
        <taxon>Streptosporangiales</taxon>
        <taxon>Streptosporangiaceae</taxon>
        <taxon>Planotetraspora</taxon>
    </lineage>
</organism>
<keyword evidence="1" id="KW-0812">Transmembrane</keyword>
<dbReference type="Proteomes" id="UP000605992">
    <property type="component" value="Unassembled WGS sequence"/>
</dbReference>
<dbReference type="EMBL" id="BOOR01000022">
    <property type="protein sequence ID" value="GII54968.1"/>
    <property type="molecule type" value="Genomic_DNA"/>
</dbReference>
<evidence type="ECO:0000313" key="2">
    <source>
        <dbReference type="EMBL" id="GII54968.1"/>
    </source>
</evidence>
<keyword evidence="1" id="KW-0472">Membrane</keyword>